<proteinExistence type="predicted"/>
<dbReference type="EMBL" id="JADEXG010000083">
    <property type="protein sequence ID" value="MBE9080099.1"/>
    <property type="molecule type" value="Genomic_DNA"/>
</dbReference>
<dbReference type="Proteomes" id="UP000636505">
    <property type="component" value="Unassembled WGS sequence"/>
</dbReference>
<evidence type="ECO:0000313" key="3">
    <source>
        <dbReference type="Proteomes" id="UP000636505"/>
    </source>
</evidence>
<accession>A0A8J7AJH3</accession>
<sequence length="704" mass="77128">MLLNAVGAKSVDDLSDIFVTRAFTKSGTITKEETALKNRIANLWTRIGYIALMPNAGIETLTAEERKRLLDFEENLLAATALTDEFRGYGFKEDALLLGEMVQLGRVYASLNPQLKEKDKPADGGSTPPPPEKPDALLLTTSYSYLTEDYIAIESRLKQLGYNVITKNSADFTQADADGMELIVAADYSGPINLEFAGLEVPVVVLDNRKLDSLALAAASQTVVSSPVWIDAAGYLGPEGFIGELVLHKDDVPEQTVTLMNPTTLDLNLGVKSFLGGLSYSTIYANVQGDTYYDGQVPEARRVAFIGFVDSFAYLNDAGLQAFDAAVKWSANLKEPEEPVPTEPPSSQASGSFLSALWNAKLGDSTFEEGTNLLKENFSIFDKSKVIQNKSEGYRKTIDFTKDLLHYLSSAESNKNIINSISAVDSLVFWSNVYSFSRFDSDSTVFADDLSTFGSIWEEKNVIPLDDENFAYNPPSSVPPLGRNPDCGPGYTEVPLTKSRLVDIALSNRYGIDYPNRGAFQNAIGIRFEEIALESADVSSYTGRPLPSYTRDALTGGTFSGVIPDAIGISSFQAITPTGIQYFEYPDSVFVEVKQFEEDTTISFDTSRYQAFGYLDLAYNSPAHRAGHVPSVVFITTEGVSINNAYRVVAQNANIAIWQIIVHESCDQPGVLRNGQAIPWNELVYVSNRYTSYGITTSRLAVPF</sequence>
<protein>
    <submittedName>
        <fullName evidence="2">Uncharacterized protein</fullName>
    </submittedName>
</protein>
<feature type="region of interest" description="Disordered" evidence="1">
    <location>
        <begin position="115"/>
        <end position="136"/>
    </location>
</feature>
<evidence type="ECO:0000256" key="1">
    <source>
        <dbReference type="SAM" id="MobiDB-lite"/>
    </source>
</evidence>
<name>A0A8J7AJH3_9CYAN</name>
<reference evidence="2" key="1">
    <citation type="submission" date="2020-10" db="EMBL/GenBank/DDBJ databases">
        <authorList>
            <person name="Castelo-Branco R."/>
            <person name="Eusebio N."/>
            <person name="Adriana R."/>
            <person name="Vieira A."/>
            <person name="Brugerolle De Fraissinette N."/>
            <person name="Rezende De Castro R."/>
            <person name="Schneider M.P."/>
            <person name="Vasconcelos V."/>
            <person name="Leao P.N."/>
        </authorList>
    </citation>
    <scope>NUCLEOTIDE SEQUENCE</scope>
    <source>
        <strain evidence="2">LEGE 07310</strain>
    </source>
</reference>
<comment type="caution">
    <text evidence="2">The sequence shown here is derived from an EMBL/GenBank/DDBJ whole genome shotgun (WGS) entry which is preliminary data.</text>
</comment>
<organism evidence="2 3">
    <name type="scientific">Vasconcelosia minhoensis LEGE 07310</name>
    <dbReference type="NCBI Taxonomy" id="915328"/>
    <lineage>
        <taxon>Bacteria</taxon>
        <taxon>Bacillati</taxon>
        <taxon>Cyanobacteriota</taxon>
        <taxon>Cyanophyceae</taxon>
        <taxon>Nodosilineales</taxon>
        <taxon>Cymatolegaceae</taxon>
        <taxon>Vasconcelosia</taxon>
        <taxon>Vasconcelosia minhoensis</taxon>
    </lineage>
</organism>
<gene>
    <name evidence="2" type="ORF">IQ241_22870</name>
</gene>
<evidence type="ECO:0000313" key="2">
    <source>
        <dbReference type="EMBL" id="MBE9080099.1"/>
    </source>
</evidence>
<dbReference type="RefSeq" id="WP_193911709.1">
    <property type="nucleotide sequence ID" value="NZ_JADEXG010000083.1"/>
</dbReference>
<dbReference type="AlphaFoldDB" id="A0A8J7AJH3"/>
<keyword evidence="3" id="KW-1185">Reference proteome</keyword>